<comment type="caution">
    <text evidence="19">The sequence shown here is derived from an EMBL/GenBank/DDBJ whole genome shotgun (WGS) entry which is preliminary data.</text>
</comment>
<dbReference type="Gene3D" id="1.20.920.10">
    <property type="entry name" value="Bromodomain-like"/>
    <property type="match status" value="1"/>
</dbReference>
<dbReference type="InterPro" id="IPR001487">
    <property type="entry name" value="Bromodomain"/>
</dbReference>
<feature type="compositionally biased region" description="Basic residues" evidence="14">
    <location>
        <begin position="261"/>
        <end position="270"/>
    </location>
</feature>
<dbReference type="InterPro" id="IPR036427">
    <property type="entry name" value="Bromodomain-like_sf"/>
</dbReference>
<evidence type="ECO:0000256" key="12">
    <source>
        <dbReference type="PROSITE-ProRule" id="PRU00146"/>
    </source>
</evidence>
<sequence length="1999" mass="223477">MESRKLENDGSSASSSAPPHTFNVTQSPACSPGGRSPLTVCGHSLQTTADKHSDVFGNPVYGLYTSRSGHSEFGGLGLGLPTLVAHPQVSAFQEWWRPAEAQTSGSAAFFPPFLALHPLFLSAFKSFDPVEIQAHTSGENGTVNSGRVPPPVLNSTVNSGSLPVKDKKEKAKLLSGQSQKSPCGSLCSRRTIPKTKGKKPVKRPSESSGLSGCLLGSESSSDEEETSSEPDDEDDPGSDDSESEKEIRVKREVSRLTHTSEKKKRPRAAHRSTTQDHLCPSVPVTSSFQLQASSHPPGLDQSMMSPSLQRSWAAEEEDQQHVSVIRTSGGSHRQTRPSAFKTSSSTPLKNIRTLNSTKHLSASPSPYQSPSSSLKPLDLCSPHKSLSHCSVTRSPTLSASKEPLHRGKILTKPNKHTRESSRDLPPDGSAPPNNPQLTTPLRVKDCVKQASSERLENQRETHSPVQVAPLALITKPRSQSRSPNSEPLLGSTYPLSLMPINLSTGTKETSYSSAFKSSASSGLVPGSGRDSVVLNGGRSLTKPVDSTRSSERERYSSEGSDDSYDEDDGEVEESGNSLSDSESDPESDDSEDHTKECAAMDADRSPRKPVFASNFSSNHSLFNQQITTPLLLPNINSLNPILNSPNTPSPSALTKGSGRRRAVPDDGVLLLPLKFGWQRETRIRTVAGRPQGKVAYLGPCGKKLRQYSDVTKYLMEHGITEISRENFSFSTKVKVGDFYEAQEGPEGLQWLLLAEDEVAPSTTSVDGRRTHRLKLEHQSIPDDTGVRCPLTGNRLQDANDAKLLRKLEAQEIARQAAQIKMKRKLEKQAIARAAKEEKRRRAMMAAEERRKKREEMKIFKQQEKIKRIQHIRMEKELRAQQVLEEKRKRKEAAANAKLLETQKRNEEKEIRRLQAVLLKQQELERHKLEMERERRRQHMMLVKAVEAQRKAEEKERLKQERNQKKRINKEKKLELRRLELEKAKELKKPNEDMCLADHKPLPELSCMPGLILPGKIFSDCLMVLQFLRNFGKVLKLDSNSDSLTISHLQQGLLNVGDGMHEVQDLLVSMLSAAVCDPGIPAGCKCKTILGDHLTNVEINRDNVSEILQIYMESHSDDPALARLAVSLKTKAFQAHSPSQKAAVLAFLVNELCCSRAVISEIDKNIDCMTNLRKNKWIVEGKLRELKNIHAKSVARRASCVRGAINRTFNGSTFRNECQRTEKDSEEEEFEDEDSEDEEEDEDLAVRKRKKDEGARSGSIGELEKQIETTSKLQSQIQQKLFDSSYTLRSMTIGEDRFRRRYWLLPKCGGVFVEGVQNCEGSEHQEEERSEVIRVKEEQQEREARKIEVSVAHISECDQNKNNLFLHNPSSFSQLRKVFEVAKTTEAPPSESYSFHPTSQMDTTVSPESSGLGAGWFTCSNWIAHSPPSISHHEQPSKMFTEKCREWFSLLPRSPCDESSVTSSSSSPTCSSSPQPLRNNPLFTNPPATANQTSVAGIDGIRSLLLQEAEGNGNLCSEESNNVLKSETPFLSDSILAVEVAKTQDYPHALPIPGEMLCGWWRVSDTESLQTLVKALHSRGVRERVLQEQIQKHTEHMAEIFSRGKEFDMMELKMKELSREDVESWCVEERAMEVDINLLRQVEALEQKVISANLQVKGWMPCESQSDRENWIYYEHKHSSLSPRESNQGESPVPLTRRPNNPLDVAICRLSELERNIQPSSKQELAAGTKLWHRALDQVRSSAQLSLCFQQLQKSIAWDRAIIKVRCLHCRRKDNKEVLLICAGCDKGCHTYCHSPQIPTVPDGGWFCPFCLAKGSGEASHSGKQRSPTAGEGKRCREERQNSKPSVARGDTREEAASSSSVPKSGTKEFKKRRRDDSSQARNDSPARKSKTSKDSSSELAVCHMLLAELEAHRCAWPFLTPVNHKAVPGYKKVIKRPMDFSTIKEKLTSNHYLNLETFIADINLVFDNCKKFNEDQSEIGKAGYNMKRFFNKRWTELLQ</sequence>
<dbReference type="InterPro" id="IPR028942">
    <property type="entry name" value="WHIM1_dom"/>
</dbReference>
<dbReference type="SUPFAM" id="SSF54171">
    <property type="entry name" value="DNA-binding domain"/>
    <property type="match status" value="1"/>
</dbReference>
<feature type="compositionally biased region" description="Polar residues" evidence="14">
    <location>
        <begin position="283"/>
        <end position="294"/>
    </location>
</feature>
<keyword evidence="9" id="KW-0804">Transcription</keyword>
<feature type="compositionally biased region" description="Basic residues" evidence="14">
    <location>
        <begin position="191"/>
        <end position="202"/>
    </location>
</feature>
<evidence type="ECO:0000256" key="14">
    <source>
        <dbReference type="SAM" id="MobiDB-lite"/>
    </source>
</evidence>
<feature type="compositionally biased region" description="Basic and acidic residues" evidence="14">
    <location>
        <begin position="416"/>
        <end position="425"/>
    </location>
</feature>
<dbReference type="Pfam" id="PF15613">
    <property type="entry name" value="WSD"/>
    <property type="match status" value="1"/>
</dbReference>
<gene>
    <name evidence="19" type="ORF">G4P62_013772</name>
</gene>
<dbReference type="PROSITE" id="PS50827">
    <property type="entry name" value="DDT"/>
    <property type="match status" value="1"/>
</dbReference>
<organism evidence="19 20">
    <name type="scientific">Nothobranchius furzeri</name>
    <name type="common">Turquoise killifish</name>
    <dbReference type="NCBI Taxonomy" id="105023"/>
    <lineage>
        <taxon>Eukaryota</taxon>
        <taxon>Metazoa</taxon>
        <taxon>Chordata</taxon>
        <taxon>Craniata</taxon>
        <taxon>Vertebrata</taxon>
        <taxon>Euteleostomi</taxon>
        <taxon>Actinopterygii</taxon>
        <taxon>Neopterygii</taxon>
        <taxon>Teleostei</taxon>
        <taxon>Neoteleostei</taxon>
        <taxon>Acanthomorphata</taxon>
        <taxon>Ovalentaria</taxon>
        <taxon>Atherinomorphae</taxon>
        <taxon>Cyprinodontiformes</taxon>
        <taxon>Nothobranchiidae</taxon>
        <taxon>Nothobranchius</taxon>
    </lineage>
</organism>
<comment type="similarity">
    <text evidence="2">Belongs to the WAL family.</text>
</comment>
<comment type="subcellular location">
    <subcellularLocation>
        <location evidence="1">Nucleus</location>
    </subcellularLocation>
</comment>
<evidence type="ECO:0000259" key="15">
    <source>
        <dbReference type="PROSITE" id="PS50014"/>
    </source>
</evidence>
<dbReference type="Pfam" id="PF02791">
    <property type="entry name" value="DDT"/>
    <property type="match status" value="1"/>
</dbReference>
<dbReference type="PANTHER" id="PTHR45915">
    <property type="entry name" value="TRANSCRIPTION INTERMEDIARY FACTOR"/>
    <property type="match status" value="1"/>
</dbReference>
<evidence type="ECO:0000256" key="3">
    <source>
        <dbReference type="ARBA" id="ARBA00022723"/>
    </source>
</evidence>
<feature type="region of interest" description="Disordered" evidence="14">
    <location>
        <begin position="136"/>
        <end position="611"/>
    </location>
</feature>
<feature type="domain" description="DDT" evidence="17">
    <location>
        <begin position="1014"/>
        <end position="1079"/>
    </location>
</feature>
<dbReference type="EMBL" id="JAAVVJ010000009">
    <property type="protein sequence ID" value="KAF7215936.1"/>
    <property type="molecule type" value="Genomic_DNA"/>
</dbReference>
<dbReference type="PROSITE" id="PS50016">
    <property type="entry name" value="ZF_PHD_2"/>
    <property type="match status" value="1"/>
</dbReference>
<proteinExistence type="inferred from homology"/>
<evidence type="ECO:0000256" key="2">
    <source>
        <dbReference type="ARBA" id="ARBA00007444"/>
    </source>
</evidence>
<keyword evidence="10" id="KW-0539">Nucleus</keyword>
<feature type="compositionally biased region" description="Acidic residues" evidence="14">
    <location>
        <begin position="220"/>
        <end position="243"/>
    </location>
</feature>
<evidence type="ECO:0000313" key="20">
    <source>
        <dbReference type="Proteomes" id="UP000822369"/>
    </source>
</evidence>
<dbReference type="SUPFAM" id="SSF47370">
    <property type="entry name" value="Bromodomain"/>
    <property type="match status" value="1"/>
</dbReference>
<dbReference type="PROSITE" id="PS50014">
    <property type="entry name" value="BROMODOMAIN_2"/>
    <property type="match status" value="1"/>
</dbReference>
<dbReference type="InterPro" id="IPR028941">
    <property type="entry name" value="WHIM2_dom"/>
</dbReference>
<feature type="region of interest" description="Disordered" evidence="14">
    <location>
        <begin position="1458"/>
        <end position="1490"/>
    </location>
</feature>
<feature type="region of interest" description="Disordered" evidence="14">
    <location>
        <begin position="1"/>
        <end position="33"/>
    </location>
</feature>
<accession>A0A9D3BP88</accession>
<dbReference type="InterPro" id="IPR013083">
    <property type="entry name" value="Znf_RING/FYVE/PHD"/>
</dbReference>
<dbReference type="Gene3D" id="3.30.890.10">
    <property type="entry name" value="Methyl-cpg-binding Protein 2, Chain A"/>
    <property type="match status" value="1"/>
</dbReference>
<dbReference type="SMART" id="SM00391">
    <property type="entry name" value="MBD"/>
    <property type="match status" value="1"/>
</dbReference>
<feature type="compositionally biased region" description="Low complexity" evidence="14">
    <location>
        <begin position="360"/>
        <end position="377"/>
    </location>
</feature>
<feature type="region of interest" description="Disordered" evidence="14">
    <location>
        <begin position="1215"/>
        <end position="1263"/>
    </location>
</feature>
<feature type="compositionally biased region" description="Acidic residues" evidence="14">
    <location>
        <begin position="559"/>
        <end position="573"/>
    </location>
</feature>
<evidence type="ECO:0000313" key="19">
    <source>
        <dbReference type="EMBL" id="KAF7215936.1"/>
    </source>
</evidence>
<keyword evidence="3" id="KW-0479">Metal-binding</keyword>
<dbReference type="SMART" id="SM00249">
    <property type="entry name" value="PHD"/>
    <property type="match status" value="1"/>
</dbReference>
<dbReference type="FunFam" id="3.30.40.10:FF:000199">
    <property type="entry name" value="Bromodomain adjacent to zinc finger domain 2B"/>
    <property type="match status" value="1"/>
</dbReference>
<dbReference type="GO" id="GO:0000785">
    <property type="term" value="C:chromatin"/>
    <property type="evidence" value="ECO:0007669"/>
    <property type="project" value="TreeGrafter"/>
</dbReference>
<feature type="region of interest" description="Disordered" evidence="14">
    <location>
        <begin position="1815"/>
        <end position="1895"/>
    </location>
</feature>
<protein>
    <submittedName>
        <fullName evidence="19">Transcript variant X1</fullName>
    </submittedName>
</protein>
<feature type="compositionally biased region" description="Low complexity" evidence="14">
    <location>
        <begin position="1458"/>
        <end position="1472"/>
    </location>
</feature>
<dbReference type="PROSITE" id="PS00633">
    <property type="entry name" value="BROMODOMAIN_1"/>
    <property type="match status" value="1"/>
</dbReference>
<dbReference type="InterPro" id="IPR001965">
    <property type="entry name" value="Znf_PHD"/>
</dbReference>
<evidence type="ECO:0000256" key="9">
    <source>
        <dbReference type="ARBA" id="ARBA00023163"/>
    </source>
</evidence>
<evidence type="ECO:0000259" key="16">
    <source>
        <dbReference type="PROSITE" id="PS50016"/>
    </source>
</evidence>
<evidence type="ECO:0000256" key="8">
    <source>
        <dbReference type="ARBA" id="ARBA00023117"/>
    </source>
</evidence>
<evidence type="ECO:0000256" key="5">
    <source>
        <dbReference type="ARBA" id="ARBA00022833"/>
    </source>
</evidence>
<feature type="compositionally biased region" description="Polar residues" evidence="14">
    <location>
        <begin position="136"/>
        <end position="145"/>
    </location>
</feature>
<dbReference type="InterPro" id="IPR011011">
    <property type="entry name" value="Znf_FYVE_PHD"/>
</dbReference>
<dbReference type="Pfam" id="PF01429">
    <property type="entry name" value="MBD"/>
    <property type="match status" value="1"/>
</dbReference>
<feature type="compositionally biased region" description="Polar residues" evidence="14">
    <location>
        <begin position="387"/>
        <end position="399"/>
    </location>
</feature>
<dbReference type="PRINTS" id="PR00503">
    <property type="entry name" value="BROMODOMAIN"/>
</dbReference>
<keyword evidence="6" id="KW-0805">Transcription regulation</keyword>
<dbReference type="InterPro" id="IPR018359">
    <property type="entry name" value="Bromodomain_CS"/>
</dbReference>
<evidence type="ECO:0000256" key="11">
    <source>
        <dbReference type="PROSITE-ProRule" id="PRU00035"/>
    </source>
</evidence>
<dbReference type="Pfam" id="PF00439">
    <property type="entry name" value="Bromodomain"/>
    <property type="match status" value="1"/>
</dbReference>
<dbReference type="Gene3D" id="3.30.40.10">
    <property type="entry name" value="Zinc/RING finger domain, C3HC4 (zinc finger)"/>
    <property type="match status" value="1"/>
</dbReference>
<evidence type="ECO:0000256" key="7">
    <source>
        <dbReference type="ARBA" id="ARBA00023054"/>
    </source>
</evidence>
<dbReference type="InterPro" id="IPR028940">
    <property type="entry name" value="PHD_BAZ2A"/>
</dbReference>
<dbReference type="InterPro" id="IPR016177">
    <property type="entry name" value="DNA-bd_dom_sf"/>
</dbReference>
<feature type="compositionally biased region" description="Acidic residues" evidence="14">
    <location>
        <begin position="581"/>
        <end position="591"/>
    </location>
</feature>
<reference evidence="19" key="1">
    <citation type="submission" date="2020-03" db="EMBL/GenBank/DDBJ databases">
        <title>Intra-Species Differences in Population Size shape Life History and Genome Evolution.</title>
        <authorList>
            <person name="Willemsen D."/>
            <person name="Cui R."/>
            <person name="Valenzano D.R."/>
        </authorList>
    </citation>
    <scope>NUCLEOTIDE SEQUENCE</scope>
    <source>
        <strain evidence="19">GRZ</strain>
        <tissue evidence="19">Whole</tissue>
    </source>
</reference>
<dbReference type="Proteomes" id="UP000822369">
    <property type="component" value="Chromosome 9"/>
</dbReference>
<feature type="domain" description="PHD-type" evidence="16">
    <location>
        <begin position="1763"/>
        <end position="1813"/>
    </location>
</feature>
<dbReference type="Pfam" id="PF15612">
    <property type="entry name" value="WHIM1"/>
    <property type="match status" value="1"/>
</dbReference>
<dbReference type="InterPro" id="IPR019787">
    <property type="entry name" value="Znf_PHD-finger"/>
</dbReference>
<dbReference type="CDD" id="cd15629">
    <property type="entry name" value="PHD_BAZ2A"/>
    <property type="match status" value="1"/>
</dbReference>
<feature type="compositionally biased region" description="Low complexity" evidence="14">
    <location>
        <begin position="206"/>
        <end position="219"/>
    </location>
</feature>
<feature type="compositionally biased region" description="Basic and acidic residues" evidence="14">
    <location>
        <begin position="244"/>
        <end position="260"/>
    </location>
</feature>
<feature type="compositionally biased region" description="Basic and acidic residues" evidence="14">
    <location>
        <begin position="592"/>
        <end position="606"/>
    </location>
</feature>
<evidence type="ECO:0000256" key="1">
    <source>
        <dbReference type="ARBA" id="ARBA00004123"/>
    </source>
</evidence>
<dbReference type="SMART" id="SM00297">
    <property type="entry name" value="BROMO"/>
    <property type="match status" value="1"/>
</dbReference>
<keyword evidence="8 11" id="KW-0103">Bromodomain</keyword>
<feature type="compositionally biased region" description="Low complexity" evidence="14">
    <location>
        <begin position="510"/>
        <end position="521"/>
    </location>
</feature>
<feature type="compositionally biased region" description="Polar residues" evidence="14">
    <location>
        <begin position="9"/>
        <end position="29"/>
    </location>
</feature>
<dbReference type="SUPFAM" id="SSF57903">
    <property type="entry name" value="FYVE/PHD zinc finger"/>
    <property type="match status" value="1"/>
</dbReference>
<evidence type="ECO:0000259" key="17">
    <source>
        <dbReference type="PROSITE" id="PS50827"/>
    </source>
</evidence>
<dbReference type="PROSITE" id="PS50982">
    <property type="entry name" value="MBD"/>
    <property type="match status" value="1"/>
</dbReference>
<feature type="domain" description="Bromo" evidence="15">
    <location>
        <begin position="1910"/>
        <end position="1980"/>
    </location>
</feature>
<feature type="compositionally biased region" description="Polar residues" evidence="14">
    <location>
        <begin position="1473"/>
        <end position="1490"/>
    </location>
</feature>
<feature type="compositionally biased region" description="Basic and acidic residues" evidence="14">
    <location>
        <begin position="1831"/>
        <end position="1841"/>
    </location>
</feature>
<keyword evidence="7 13" id="KW-0175">Coiled coil</keyword>
<dbReference type="GO" id="GO:0003677">
    <property type="term" value="F:DNA binding"/>
    <property type="evidence" value="ECO:0007669"/>
    <property type="project" value="InterPro"/>
</dbReference>
<feature type="compositionally biased region" description="Basic and acidic residues" evidence="14">
    <location>
        <begin position="442"/>
        <end position="462"/>
    </location>
</feature>
<feature type="compositionally biased region" description="Polar residues" evidence="14">
    <location>
        <begin position="1390"/>
        <end position="1406"/>
    </location>
</feature>
<evidence type="ECO:0000256" key="13">
    <source>
        <dbReference type="SAM" id="Coils"/>
    </source>
</evidence>
<dbReference type="InterPro" id="IPR018501">
    <property type="entry name" value="DDT_dom"/>
</dbReference>
<dbReference type="GO" id="GO:0005634">
    <property type="term" value="C:nucleus"/>
    <property type="evidence" value="ECO:0007669"/>
    <property type="project" value="UniProtKB-SubCell"/>
</dbReference>
<dbReference type="OrthoDB" id="21449at2759"/>
<dbReference type="SMART" id="SM00571">
    <property type="entry name" value="DDT"/>
    <property type="match status" value="1"/>
</dbReference>
<feature type="compositionally biased region" description="Acidic residues" evidence="14">
    <location>
        <begin position="1223"/>
        <end position="1242"/>
    </location>
</feature>
<dbReference type="PANTHER" id="PTHR45915:SF1">
    <property type="entry name" value="BROMODOMAIN ADJACENT TO ZINC FINGER DOMAIN PROTEIN 2B"/>
    <property type="match status" value="1"/>
</dbReference>
<evidence type="ECO:0000256" key="4">
    <source>
        <dbReference type="ARBA" id="ARBA00022771"/>
    </source>
</evidence>
<feature type="compositionally biased region" description="Polar residues" evidence="14">
    <location>
        <begin position="476"/>
        <end position="485"/>
    </location>
</feature>
<evidence type="ECO:0000256" key="6">
    <source>
        <dbReference type="ARBA" id="ARBA00023015"/>
    </source>
</evidence>
<dbReference type="GO" id="GO:0008270">
    <property type="term" value="F:zinc ion binding"/>
    <property type="evidence" value="ECO:0007669"/>
    <property type="project" value="UniProtKB-KW"/>
</dbReference>
<keyword evidence="5" id="KW-0862">Zinc</keyword>
<dbReference type="KEGG" id="nfu:107390077"/>
<name>A0A9D3BP88_NOTFU</name>
<feature type="region of interest" description="Disordered" evidence="14">
    <location>
        <begin position="1387"/>
        <end position="1406"/>
    </location>
</feature>
<evidence type="ECO:0000259" key="18">
    <source>
        <dbReference type="PROSITE" id="PS50982"/>
    </source>
</evidence>
<dbReference type="InterPro" id="IPR001739">
    <property type="entry name" value="Methyl_CpG_DNA-bd"/>
</dbReference>
<feature type="compositionally biased region" description="Polar residues" evidence="14">
    <location>
        <begin position="321"/>
        <end position="359"/>
    </location>
</feature>
<feature type="domain" description="MBD" evidence="18">
    <location>
        <begin position="663"/>
        <end position="734"/>
    </location>
</feature>
<keyword evidence="4 12" id="KW-0863">Zinc-finger</keyword>
<feature type="compositionally biased region" description="Basic residues" evidence="14">
    <location>
        <begin position="406"/>
        <end position="415"/>
    </location>
</feature>
<feature type="coiled-coil region" evidence="13">
    <location>
        <begin position="807"/>
        <end position="988"/>
    </location>
</feature>
<evidence type="ECO:0000256" key="10">
    <source>
        <dbReference type="ARBA" id="ARBA00023242"/>
    </source>
</evidence>
<dbReference type="Pfam" id="PF00628">
    <property type="entry name" value="PHD"/>
    <property type="match status" value="1"/>
</dbReference>